<evidence type="ECO:0000256" key="7">
    <source>
        <dbReference type="ARBA" id="ARBA00023242"/>
    </source>
</evidence>
<comment type="caution">
    <text evidence="9">The sequence shown here is derived from an EMBL/GenBank/DDBJ whole genome shotgun (WGS) entry which is preliminary data.</text>
</comment>
<reference evidence="9 10" key="1">
    <citation type="submission" date="2024-11" db="EMBL/GenBank/DDBJ databases">
        <title>A near-complete genome assembly of Cinchona calisaya.</title>
        <authorList>
            <person name="Lian D.C."/>
            <person name="Zhao X.W."/>
            <person name="Wei L."/>
        </authorList>
    </citation>
    <scope>NUCLEOTIDE SEQUENCE [LARGE SCALE GENOMIC DNA]</scope>
    <source>
        <tissue evidence="9">Nenye</tissue>
    </source>
</reference>
<name>A0ABD2XVT4_9GENT</name>
<dbReference type="PANTHER" id="PTHR13152">
    <property type="entry name" value="TFIIH, POLYPEPTIDE 4"/>
    <property type="match status" value="1"/>
</dbReference>
<accession>A0ABD2XVT4</accession>
<proteinExistence type="inferred from homology"/>
<evidence type="ECO:0000256" key="5">
    <source>
        <dbReference type="ARBA" id="ARBA00023163"/>
    </source>
</evidence>
<keyword evidence="5" id="KW-0804">Transcription</keyword>
<evidence type="ECO:0000256" key="2">
    <source>
        <dbReference type="ARBA" id="ARBA00007132"/>
    </source>
</evidence>
<keyword evidence="10" id="KW-1185">Reference proteome</keyword>
<comment type="subcellular location">
    <subcellularLocation>
        <location evidence="1">Nucleus</location>
    </subcellularLocation>
</comment>
<dbReference type="GO" id="GO:0006281">
    <property type="term" value="P:DNA repair"/>
    <property type="evidence" value="ECO:0007669"/>
    <property type="project" value="UniProtKB-KW"/>
</dbReference>
<dbReference type="PANTHER" id="PTHR13152:SF0">
    <property type="entry name" value="GENERAL TRANSCRIPTION FACTOR IIH SUBUNIT 4"/>
    <property type="match status" value="1"/>
</dbReference>
<evidence type="ECO:0000256" key="1">
    <source>
        <dbReference type="ARBA" id="ARBA00004123"/>
    </source>
</evidence>
<evidence type="ECO:0000313" key="9">
    <source>
        <dbReference type="EMBL" id="KAL3498412.1"/>
    </source>
</evidence>
<evidence type="ECO:0000259" key="8">
    <source>
        <dbReference type="Pfam" id="PF18307"/>
    </source>
</evidence>
<keyword evidence="6" id="KW-0234">DNA repair</keyword>
<dbReference type="InterPro" id="IPR040662">
    <property type="entry name" value="Tfb2_C"/>
</dbReference>
<evidence type="ECO:0000256" key="4">
    <source>
        <dbReference type="ARBA" id="ARBA00023015"/>
    </source>
</evidence>
<dbReference type="EMBL" id="JBJUIK010000017">
    <property type="protein sequence ID" value="KAL3498412.1"/>
    <property type="molecule type" value="Genomic_DNA"/>
</dbReference>
<gene>
    <name evidence="9" type="ORF">ACH5RR_041144</name>
</gene>
<protein>
    <recommendedName>
        <fullName evidence="8">Transcription factor Tfb2 C-terminal domain-containing protein</fullName>
    </recommendedName>
</protein>
<keyword evidence="4" id="KW-0805">Transcription regulation</keyword>
<evidence type="ECO:0000256" key="3">
    <source>
        <dbReference type="ARBA" id="ARBA00022763"/>
    </source>
</evidence>
<dbReference type="Gene3D" id="3.30.70.2610">
    <property type="match status" value="1"/>
</dbReference>
<evidence type="ECO:0000256" key="6">
    <source>
        <dbReference type="ARBA" id="ARBA00023204"/>
    </source>
</evidence>
<dbReference type="InterPro" id="IPR004598">
    <property type="entry name" value="TFIIH_p52/Tfb2"/>
</dbReference>
<evidence type="ECO:0000313" key="10">
    <source>
        <dbReference type="Proteomes" id="UP001630127"/>
    </source>
</evidence>
<keyword evidence="7" id="KW-0539">Nucleus</keyword>
<dbReference type="GO" id="GO:0005634">
    <property type="term" value="C:nucleus"/>
    <property type="evidence" value="ECO:0007669"/>
    <property type="project" value="UniProtKB-SubCell"/>
</dbReference>
<keyword evidence="3" id="KW-0227">DNA damage</keyword>
<feature type="domain" description="Transcription factor Tfb2 C-terminal" evidence="8">
    <location>
        <begin position="64"/>
        <end position="89"/>
    </location>
</feature>
<dbReference type="AlphaFoldDB" id="A0ABD2XVT4"/>
<comment type="similarity">
    <text evidence="2">Belongs to the TFB2 family.</text>
</comment>
<dbReference type="Proteomes" id="UP001630127">
    <property type="component" value="Unassembled WGS sequence"/>
</dbReference>
<dbReference type="Pfam" id="PF18307">
    <property type="entry name" value="Tfb2_C"/>
    <property type="match status" value="1"/>
</dbReference>
<sequence length="119" mass="13738">MDFDSNRDDRDNDHLPTSAVISIPTTPTIRTQVTSATWIISFLRQNVHPRVAERIPFVLDNVTDQIRLWESDLNRVESVPAYFFEEFLSKLGTRMMADNVIVHNGEELEVQVKPNLERA</sequence>
<organism evidence="9 10">
    <name type="scientific">Cinchona calisaya</name>
    <dbReference type="NCBI Taxonomy" id="153742"/>
    <lineage>
        <taxon>Eukaryota</taxon>
        <taxon>Viridiplantae</taxon>
        <taxon>Streptophyta</taxon>
        <taxon>Embryophyta</taxon>
        <taxon>Tracheophyta</taxon>
        <taxon>Spermatophyta</taxon>
        <taxon>Magnoliopsida</taxon>
        <taxon>eudicotyledons</taxon>
        <taxon>Gunneridae</taxon>
        <taxon>Pentapetalae</taxon>
        <taxon>asterids</taxon>
        <taxon>lamiids</taxon>
        <taxon>Gentianales</taxon>
        <taxon>Rubiaceae</taxon>
        <taxon>Cinchonoideae</taxon>
        <taxon>Cinchoneae</taxon>
        <taxon>Cinchona</taxon>
    </lineage>
</organism>